<dbReference type="SUPFAM" id="SSF103506">
    <property type="entry name" value="Mitochondrial carrier"/>
    <property type="match status" value="1"/>
</dbReference>
<dbReference type="Gene3D" id="1.50.40.10">
    <property type="entry name" value="Mitochondrial carrier domain"/>
    <property type="match status" value="1"/>
</dbReference>
<sequence>MTRPVNELKPTINRTVGAGLPVTPTSIPPLPRDTIPCNIHKRSMYTSTSSLHSAKEILKKRGIMGLYSGFKLHLLRDAVGTGVYFGGYETTKYLLSELQNKSAGPGIQFLAGGICGIMCWLVVFPLDLVKSLIQKETLQTKPKYGNTRNCVQDIYKRGGLAGFYRGITVTLIRAFPIHSLNFLIPLVFRTLFCNTKISASQNDRNTEFALSIVEEAIKECDVIAIDTELSGLHRPLNNKRLYSLQDRYIEYKEATERFIVIQFGLCTFKWDASSGRYIAKPFNFYIFPTSTTGTVQANRIFMTQAQAFDFLVKQSFDFNKWVYQGIPYLTKQEEKVYREQGEKRMADDMPNIPVDEKEFEFMKAAKQKIEQWLKDNKKDDGVNIVAKNAYQRRLIYQEVRNNYSELTAIGMQGFIRITKLTEKQQKERKKEKLEKFENDCRQAVGFRKVIDMISESKKMVVGHNMLLDICHVIGQFVQPLPDTLAEFKVLTHKLFPNLIDTKYMCAAEPELFKIFGTATALEQLRFETSKEAFANPRIDMHPQFPRYLTEKAHEAGYDAFMTGAAFLRLTSYLDKIKNPPKFTVEEEKEPEQVEARKLHSDGWEVTDDDEEEDKGNWYEDGEDEEIYNYGSTEVDLFVDNNTVSPILKNSINKAALVRSAFDYLDFINNEAITNQRSAFYVTYKQTPLNTERLEALFSKHGKYVIEECDDTSCFIVFEKIPVDFNVEEIDSDFTVVPISRYYEIMKL</sequence>
<keyword evidence="4" id="KW-1133">Transmembrane helix</keyword>
<dbReference type="Pfam" id="PF00153">
    <property type="entry name" value="Mito_carr"/>
    <property type="match status" value="2"/>
</dbReference>
<reference evidence="7 8" key="1">
    <citation type="journal article" date="2009" name="PLoS Genet.">
        <title>Genomic analysis of the basal lineage fungus Rhizopus oryzae reveals a whole-genome duplication.</title>
        <authorList>
            <person name="Ma L.-J."/>
            <person name="Ibrahim A.S."/>
            <person name="Skory C."/>
            <person name="Grabherr M.G."/>
            <person name="Burger G."/>
            <person name="Butler M."/>
            <person name="Elias M."/>
            <person name="Idnurm A."/>
            <person name="Lang B.F."/>
            <person name="Sone T."/>
            <person name="Abe A."/>
            <person name="Calvo S.E."/>
            <person name="Corrochano L.M."/>
            <person name="Engels R."/>
            <person name="Fu J."/>
            <person name="Hansberg W."/>
            <person name="Kim J.-M."/>
            <person name="Kodira C.D."/>
            <person name="Koehrsen M.J."/>
            <person name="Liu B."/>
            <person name="Miranda-Saavedra D."/>
            <person name="O'Leary S."/>
            <person name="Ortiz-Castellanos L."/>
            <person name="Poulter R."/>
            <person name="Rodriguez-Romero J."/>
            <person name="Ruiz-Herrera J."/>
            <person name="Shen Y.-Q."/>
            <person name="Zeng Q."/>
            <person name="Galagan J."/>
            <person name="Birren B.W."/>
            <person name="Cuomo C.A."/>
            <person name="Wickes B.L."/>
        </authorList>
    </citation>
    <scope>NUCLEOTIDE SEQUENCE [LARGE SCALE GENOMIC DNA]</scope>
    <source>
        <strain evidence="8">RA 99-880 / ATCC MYA-4621 / FGSC 9543 / NRRL 43880</strain>
    </source>
</reference>
<feature type="repeat" description="Solcar" evidence="6">
    <location>
        <begin position="9"/>
        <end position="94"/>
    </location>
</feature>
<organism evidence="7 8">
    <name type="scientific">Rhizopus delemar (strain RA 99-880 / ATCC MYA-4621 / FGSC 9543 / NRRL 43880)</name>
    <name type="common">Mucormycosis agent</name>
    <name type="synonym">Rhizopus arrhizus var. delemar</name>
    <dbReference type="NCBI Taxonomy" id="246409"/>
    <lineage>
        <taxon>Eukaryota</taxon>
        <taxon>Fungi</taxon>
        <taxon>Fungi incertae sedis</taxon>
        <taxon>Mucoromycota</taxon>
        <taxon>Mucoromycotina</taxon>
        <taxon>Mucoromycetes</taxon>
        <taxon>Mucorales</taxon>
        <taxon>Mucorineae</taxon>
        <taxon>Rhizopodaceae</taxon>
        <taxon>Rhizopus</taxon>
    </lineage>
</organism>
<evidence type="ECO:0000256" key="5">
    <source>
        <dbReference type="ARBA" id="ARBA00023136"/>
    </source>
</evidence>
<dbReference type="AlphaFoldDB" id="I1BVL9"/>
<dbReference type="GO" id="GO:0003723">
    <property type="term" value="F:RNA binding"/>
    <property type="evidence" value="ECO:0007669"/>
    <property type="project" value="TreeGrafter"/>
</dbReference>
<dbReference type="InterPro" id="IPR023395">
    <property type="entry name" value="MCP_dom_sf"/>
</dbReference>
<keyword evidence="3 6" id="KW-0812">Transmembrane</keyword>
<dbReference type="eggNOG" id="KOG1990">
    <property type="taxonomic scope" value="Eukaryota"/>
</dbReference>
<dbReference type="VEuPathDB" id="FungiDB:RO3G_04954"/>
<dbReference type="InterPro" id="IPR036867">
    <property type="entry name" value="R3H_dom_sf"/>
</dbReference>
<evidence type="ECO:0000256" key="6">
    <source>
        <dbReference type="PROSITE-ProRule" id="PRU00282"/>
    </source>
</evidence>
<evidence type="ECO:0000313" key="8">
    <source>
        <dbReference type="Proteomes" id="UP000009138"/>
    </source>
</evidence>
<dbReference type="Gene3D" id="3.30.1370.50">
    <property type="entry name" value="R3H-like domain"/>
    <property type="match status" value="1"/>
</dbReference>
<dbReference type="InterPro" id="IPR051181">
    <property type="entry name" value="CAF1_poly(A)_ribonucleases"/>
</dbReference>
<dbReference type="Pfam" id="PF04857">
    <property type="entry name" value="CAF1"/>
    <property type="match status" value="1"/>
</dbReference>
<dbReference type="OrthoDB" id="1432093at2759"/>
<dbReference type="GO" id="GO:0016020">
    <property type="term" value="C:membrane"/>
    <property type="evidence" value="ECO:0007669"/>
    <property type="project" value="UniProtKB-SubCell"/>
</dbReference>
<dbReference type="GO" id="GO:0000175">
    <property type="term" value="F:3'-5'-RNA exonuclease activity"/>
    <property type="evidence" value="ECO:0007669"/>
    <property type="project" value="TreeGrafter"/>
</dbReference>
<dbReference type="InParanoid" id="I1BVL9"/>
<dbReference type="PROSITE" id="PS50920">
    <property type="entry name" value="SOLCAR"/>
    <property type="match status" value="2"/>
</dbReference>
<comment type="similarity">
    <text evidence="2">Belongs to the CAF1 family.</text>
</comment>
<evidence type="ECO:0000256" key="4">
    <source>
        <dbReference type="ARBA" id="ARBA00022989"/>
    </source>
</evidence>
<keyword evidence="5 6" id="KW-0472">Membrane</keyword>
<dbReference type="InterPro" id="IPR036397">
    <property type="entry name" value="RNaseH_sf"/>
</dbReference>
<evidence type="ECO:0000256" key="2">
    <source>
        <dbReference type="ARBA" id="ARBA00008372"/>
    </source>
</evidence>
<dbReference type="Proteomes" id="UP000009138">
    <property type="component" value="Unassembled WGS sequence"/>
</dbReference>
<dbReference type="FunCoup" id="I1BVL9">
    <property type="interactions" value="682"/>
</dbReference>
<dbReference type="PANTHER" id="PTHR15092">
    <property type="entry name" value="POLY A -SPECIFIC RIBONUCLEASE/TARGET OF EGR1, MEMBER 1"/>
    <property type="match status" value="1"/>
</dbReference>
<dbReference type="Gene3D" id="3.30.420.10">
    <property type="entry name" value="Ribonuclease H-like superfamily/Ribonuclease H"/>
    <property type="match status" value="1"/>
</dbReference>
<evidence type="ECO:0000256" key="1">
    <source>
        <dbReference type="ARBA" id="ARBA00004141"/>
    </source>
</evidence>
<protein>
    <recommendedName>
        <fullName evidence="9">CAF1-domain-containing protein</fullName>
    </recommendedName>
</protein>
<evidence type="ECO:0000313" key="7">
    <source>
        <dbReference type="EMBL" id="EIE80249.1"/>
    </source>
</evidence>
<dbReference type="STRING" id="246409.I1BVL9"/>
<dbReference type="InterPro" id="IPR018108">
    <property type="entry name" value="MCP_transmembrane"/>
</dbReference>
<dbReference type="PANTHER" id="PTHR15092:SF22">
    <property type="entry name" value="POLY(A)-SPECIFIC RIBONUCLEASE PNLDC1"/>
    <property type="match status" value="1"/>
</dbReference>
<dbReference type="EMBL" id="CH476734">
    <property type="protein sequence ID" value="EIE80249.1"/>
    <property type="molecule type" value="Genomic_DNA"/>
</dbReference>
<dbReference type="eggNOG" id="KOG0762">
    <property type="taxonomic scope" value="Eukaryota"/>
</dbReference>
<dbReference type="SUPFAM" id="SSF82708">
    <property type="entry name" value="R3H domain"/>
    <property type="match status" value="1"/>
</dbReference>
<evidence type="ECO:0000256" key="3">
    <source>
        <dbReference type="ARBA" id="ARBA00022692"/>
    </source>
</evidence>
<name>I1BVL9_RHIO9</name>
<dbReference type="GeneID" id="93611925"/>
<proteinExistence type="inferred from homology"/>
<keyword evidence="8" id="KW-1185">Reference proteome</keyword>
<feature type="repeat" description="Solcar" evidence="6">
    <location>
        <begin position="103"/>
        <end position="191"/>
    </location>
</feature>
<dbReference type="InterPro" id="IPR012337">
    <property type="entry name" value="RNaseH-like_sf"/>
</dbReference>
<gene>
    <name evidence="7" type="ORF">RO3G_04954</name>
</gene>
<evidence type="ECO:0008006" key="9">
    <source>
        <dbReference type="Google" id="ProtNLM"/>
    </source>
</evidence>
<dbReference type="InterPro" id="IPR006941">
    <property type="entry name" value="RNase_CAF1"/>
</dbReference>
<dbReference type="OMA" id="LTTCHED"/>
<dbReference type="SUPFAM" id="SSF53098">
    <property type="entry name" value="Ribonuclease H-like"/>
    <property type="match status" value="1"/>
</dbReference>
<comment type="subcellular location">
    <subcellularLocation>
        <location evidence="1">Membrane</location>
        <topology evidence="1">Multi-pass membrane protein</topology>
    </subcellularLocation>
</comment>
<accession>I1BVL9</accession>
<dbReference type="RefSeq" id="XP_067515645.1">
    <property type="nucleotide sequence ID" value="XM_067659544.1"/>
</dbReference>